<evidence type="ECO:0000313" key="2">
    <source>
        <dbReference type="EMBL" id="AZZ54426.1"/>
    </source>
</evidence>
<keyword evidence="1" id="KW-0472">Membrane</keyword>
<organism evidence="2 3">
    <name type="scientific">Rathayibacter festucae DSM 15932</name>
    <dbReference type="NCBI Taxonomy" id="1328866"/>
    <lineage>
        <taxon>Bacteria</taxon>
        <taxon>Bacillati</taxon>
        <taxon>Actinomycetota</taxon>
        <taxon>Actinomycetes</taxon>
        <taxon>Micrococcales</taxon>
        <taxon>Microbacteriaceae</taxon>
        <taxon>Rathayibacter</taxon>
    </lineage>
</organism>
<accession>A0A3T0T755</accession>
<evidence type="ECO:0000313" key="3">
    <source>
        <dbReference type="Proteomes" id="UP000285317"/>
    </source>
</evidence>
<proteinExistence type="predicted"/>
<dbReference type="EMBL" id="CP028137">
    <property type="protein sequence ID" value="AZZ54426.1"/>
    <property type="molecule type" value="Genomic_DNA"/>
</dbReference>
<keyword evidence="1" id="KW-1133">Transmembrane helix</keyword>
<dbReference type="Pfam" id="PF08592">
    <property type="entry name" value="Anthrone_oxy"/>
    <property type="match status" value="1"/>
</dbReference>
<keyword evidence="1" id="KW-0812">Transmembrane</keyword>
<dbReference type="InterPro" id="IPR013901">
    <property type="entry name" value="Anthrone_oxy"/>
</dbReference>
<gene>
    <name evidence="2" type="ORF">C1I64_18620</name>
</gene>
<reference evidence="2 3" key="1">
    <citation type="submission" date="2018-03" db="EMBL/GenBank/DDBJ databases">
        <title>Bacteriophage NCPPB3778 and a type I-E CRISPR drive the evolution of the US Biological Select Agent, Rathayibacter toxicus.</title>
        <authorList>
            <person name="Davis E.W.II."/>
            <person name="Tabima J.F."/>
            <person name="Weisberg A.J."/>
            <person name="Dantas Lopes L."/>
            <person name="Wiseman M.S."/>
            <person name="Wiseman M.S."/>
            <person name="Pupko T."/>
            <person name="Belcher M.S."/>
            <person name="Sechler A.J."/>
            <person name="Tancos M.A."/>
            <person name="Schroeder B.K."/>
            <person name="Murray T.D."/>
            <person name="Luster D.G."/>
            <person name="Schneider W.L."/>
            <person name="Rogers E."/>
            <person name="Andreote F.D."/>
            <person name="Grunwald N.J."/>
            <person name="Putnam M.L."/>
            <person name="Chang J.H."/>
        </authorList>
    </citation>
    <scope>NUCLEOTIDE SEQUENCE [LARGE SCALE GENOMIC DNA]</scope>
    <source>
        <strain evidence="2 3">DSM 15932</strain>
    </source>
</reference>
<sequence length="128" mass="12726">MPGLSRTDDRAFVSAMTAINAAVQNPLFALSFVGSGLSSAAALVAALAGGAGAATTSAVAGALALAVLQYVVTFGRSIPLNLRLDRAAGGPLSDARRGFERAWVRANTARVLASGGSLLLLGIALATT</sequence>
<dbReference type="KEGG" id="rfs:C1I64_18620"/>
<feature type="transmembrane region" description="Helical" evidence="1">
    <location>
        <begin position="40"/>
        <end position="68"/>
    </location>
</feature>
<protein>
    <submittedName>
        <fullName evidence="2">DUF1772 domain-containing protein</fullName>
    </submittedName>
</protein>
<name>A0A3T0T755_9MICO</name>
<dbReference type="AlphaFoldDB" id="A0A3T0T755"/>
<dbReference type="Proteomes" id="UP000285317">
    <property type="component" value="Chromosome"/>
</dbReference>
<evidence type="ECO:0000256" key="1">
    <source>
        <dbReference type="SAM" id="Phobius"/>
    </source>
</evidence>